<dbReference type="PROSITE" id="PS51228">
    <property type="entry name" value="ACB_2"/>
    <property type="match status" value="1"/>
</dbReference>
<dbReference type="InterPro" id="IPR002123">
    <property type="entry name" value="Plipid/glycerol_acylTrfase"/>
</dbReference>
<organism evidence="4 5">
    <name type="scientific">Fragilariopsis cylindrus CCMP1102</name>
    <dbReference type="NCBI Taxonomy" id="635003"/>
    <lineage>
        <taxon>Eukaryota</taxon>
        <taxon>Sar</taxon>
        <taxon>Stramenopiles</taxon>
        <taxon>Ochrophyta</taxon>
        <taxon>Bacillariophyta</taxon>
        <taxon>Bacillariophyceae</taxon>
        <taxon>Bacillariophycidae</taxon>
        <taxon>Bacillariales</taxon>
        <taxon>Bacillariaceae</taxon>
        <taxon>Fragilariopsis</taxon>
    </lineage>
</organism>
<dbReference type="SUPFAM" id="SSF47027">
    <property type="entry name" value="Acyl-CoA binding protein"/>
    <property type="match status" value="1"/>
</dbReference>
<feature type="transmembrane region" description="Helical" evidence="2">
    <location>
        <begin position="1346"/>
        <end position="1368"/>
    </location>
</feature>
<dbReference type="PANTHER" id="PTHR30244:SF34">
    <property type="entry name" value="DTDP-4-AMINO-4,6-DIDEOXYGALACTOSE TRANSAMINASE"/>
    <property type="match status" value="1"/>
</dbReference>
<dbReference type="OrthoDB" id="7786253at2759"/>
<dbReference type="Gene3D" id="3.40.640.10">
    <property type="entry name" value="Type I PLP-dependent aspartate aminotransferase-like (Major domain)"/>
    <property type="match status" value="1"/>
</dbReference>
<keyword evidence="2" id="KW-1133">Transmembrane helix</keyword>
<accession>A0A1E7EXG0</accession>
<keyword evidence="2" id="KW-0472">Membrane</keyword>
<keyword evidence="5" id="KW-1185">Reference proteome</keyword>
<dbReference type="InterPro" id="IPR000582">
    <property type="entry name" value="Acyl-CoA-binding_protein"/>
</dbReference>
<dbReference type="GO" id="GO:0008483">
    <property type="term" value="F:transaminase activity"/>
    <property type="evidence" value="ECO:0007669"/>
    <property type="project" value="TreeGrafter"/>
</dbReference>
<dbReference type="InterPro" id="IPR035984">
    <property type="entry name" value="Acyl-CoA-binding_sf"/>
</dbReference>
<dbReference type="SUPFAM" id="SSF51735">
    <property type="entry name" value="NAD(P)-binding Rossmann-fold domains"/>
    <property type="match status" value="1"/>
</dbReference>
<gene>
    <name evidence="4" type="ORF">FRACYDRAFT_193926</name>
</gene>
<proteinExistence type="predicted"/>
<dbReference type="PANTHER" id="PTHR30244">
    <property type="entry name" value="TRANSAMINASE"/>
    <property type="match status" value="1"/>
</dbReference>
<dbReference type="Pfam" id="PF00887">
    <property type="entry name" value="ACBP"/>
    <property type="match status" value="1"/>
</dbReference>
<dbReference type="InParanoid" id="A0A1E7EXG0"/>
<dbReference type="Pfam" id="PF01041">
    <property type="entry name" value="DegT_DnrJ_EryC1"/>
    <property type="match status" value="1"/>
</dbReference>
<dbReference type="KEGG" id="fcy:FRACYDRAFT_193926"/>
<feature type="transmembrane region" description="Helical" evidence="2">
    <location>
        <begin position="724"/>
        <end position="746"/>
    </location>
</feature>
<dbReference type="Gene3D" id="1.20.80.10">
    <property type="match status" value="1"/>
</dbReference>
<feature type="domain" description="ACB" evidence="3">
    <location>
        <begin position="19"/>
        <end position="116"/>
    </location>
</feature>
<dbReference type="EMBL" id="KV784371">
    <property type="protein sequence ID" value="OEU10519.1"/>
    <property type="molecule type" value="Genomic_DNA"/>
</dbReference>
<dbReference type="InterPro" id="IPR015424">
    <property type="entry name" value="PyrdxlP-dep_Trfase"/>
</dbReference>
<reference evidence="4 5" key="1">
    <citation type="submission" date="2016-09" db="EMBL/GenBank/DDBJ databases">
        <title>Extensive genetic diversity and differential bi-allelic expression allows diatom success in the polar Southern Ocean.</title>
        <authorList>
            <consortium name="DOE Joint Genome Institute"/>
            <person name="Mock T."/>
            <person name="Otillar R.P."/>
            <person name="Strauss J."/>
            <person name="Dupont C."/>
            <person name="Frickenhaus S."/>
            <person name="Maumus F."/>
            <person name="Mcmullan M."/>
            <person name="Sanges R."/>
            <person name="Schmutz J."/>
            <person name="Toseland A."/>
            <person name="Valas R."/>
            <person name="Veluchamy A."/>
            <person name="Ward B.J."/>
            <person name="Allen A."/>
            <person name="Barry K."/>
            <person name="Falciatore A."/>
            <person name="Ferrante M."/>
            <person name="Fortunato A.E."/>
            <person name="Gloeckner G."/>
            <person name="Gruber A."/>
            <person name="Hipkin R."/>
            <person name="Janech M."/>
            <person name="Kroth P."/>
            <person name="Leese F."/>
            <person name="Lindquist E."/>
            <person name="Lyon B.R."/>
            <person name="Martin J."/>
            <person name="Mayer C."/>
            <person name="Parker M."/>
            <person name="Quesneville H."/>
            <person name="Raymond J."/>
            <person name="Uhlig C."/>
            <person name="Valentin K.U."/>
            <person name="Worden A.Z."/>
            <person name="Armbrust E.V."/>
            <person name="Bowler C."/>
            <person name="Green B."/>
            <person name="Moulton V."/>
            <person name="Van Oosterhout C."/>
            <person name="Grigoriev I."/>
        </authorList>
    </citation>
    <scope>NUCLEOTIDE SEQUENCE [LARGE SCALE GENOMIC DNA]</scope>
    <source>
        <strain evidence="4 5">CCMP1102</strain>
    </source>
</reference>
<dbReference type="SUPFAM" id="SSF53383">
    <property type="entry name" value="PLP-dependent transferases"/>
    <property type="match status" value="1"/>
</dbReference>
<dbReference type="Pfam" id="PF01553">
    <property type="entry name" value="Acyltransferase"/>
    <property type="match status" value="1"/>
</dbReference>
<feature type="compositionally biased region" description="Basic and acidic residues" evidence="1">
    <location>
        <begin position="150"/>
        <end position="164"/>
    </location>
</feature>
<evidence type="ECO:0000256" key="1">
    <source>
        <dbReference type="SAM" id="MobiDB-lite"/>
    </source>
</evidence>
<dbReference type="GO" id="GO:0000062">
    <property type="term" value="F:fatty-acyl-CoA binding"/>
    <property type="evidence" value="ECO:0007669"/>
    <property type="project" value="InterPro"/>
</dbReference>
<dbReference type="InterPro" id="IPR015422">
    <property type="entry name" value="PyrdxlP-dep_Trfase_small"/>
</dbReference>
<name>A0A1E7EXG0_9STRA</name>
<sequence length="1615" mass="182291">MTQQEDYDEFLTDFCDQELDDLFCQVTALVGGDSTTTSTSDEEKLRLYGLYKLVHDGPWCSDDNDDTANLPSIFHPVARSKFLAWKDCSSLFASRRQDAMKEYIHIVSSRQDKLGEECRRLLLLLLRKVACRKDDDNIDNSNITSGQASNKDDDNNRKQIEGKKVSRRSYYSATPNTTTTTTTSSTYYDMIVKSMGVRPLVPRGRLDISYRDLAFALYQCTIASPRQQQSKQEYDRLKHQIGHLWVEAFHKETSHDVVVGLSVRSLFDLYLTMKGYPDNSEILVVPPISVPGMMHVARYHNLRIVPVDIVPPSASTGAEAKKDNNDDDDDQCNNNQNNHQSRWIDVEDLQSKVTDSTVAIMVVHPFGIVTADPDTMEKLRSVADDHQLELWEDCAECFMGLGTCYIGSSVHADIRFFSFGTIKTATALGGGIALLRNSDTSKRLERLQQSLYTKQQTHREYFYRVITAFILNFIADSPLRVGILSKLCQLCGLSFDTVVTYALRGFHKKESDDRWIQSHLVRQIRKKPSWALLAVLHRRLEQSTHMAPSVPARIQRCKRIEYMLQQELPEVLLPDSGGRFINTFWAFPIFCETKRDLVSRDMQHCGFDVATGASQLCSISRFTDETTNQQQQCPYTDNLMNSVLYLPICSQQLSESTLVDLIDRLKDVLSKSPPLRSPKIQRFEDTKINTQRSWLIFSPVLVSIIVLVVVSIGSWALFEPITRGIYYSIVISTKLFVTFVAVRLCAEYLLRWTTAEFYLEESSAFAENCDMIDAKCEPSCDNDLSIDITDTQRQGTLSNIQSLKLSIPSNTNDITSRRKVILTGGTGFVGSALLRDLLLHRKILSLETIIVICRKKRAMSAEMRIIKMLDSPMFMFLSEEEKSTMIQVMEGDVTVQSAGLAPVDLAQIVQDVTISHVFHCAAAVSFTLELPNAAQGNITSALNMQALTGRLKNKEAQLVHISTAFVHGDKTGSIDFPLPEERFDFESFDPIEIYRSMLGTQYYARKAMVELGFPNTYSFSKSVCEHLLSQSEDVDTVIIRPCIVGPAIEAPFEGWAGDRPSTIVAGPCLHLSHQWNIWHLGRQHAACIPVDVLARFILAKSFSDKSHQKVSSIDGCSSSDGSYERISHITSDDYSDCDDIGSAASSQDVVPVAYQFQMIHNATWNTGSDQNSSFSWLEFSVAYLHLGSMVGYFSRSNAMMQLFISAQLIPRISPTTEMFDKLHSVFIRAPFQLAVAVYDHMGLPRLQLTRLLAFLDLPLLFYPFVKNEFHFHSDLVAPKCFNVKRYSFSCGVAAHRFISSRKGSQGAILDTSGTLKRMSCFAIGGKNYSHGSSYFWWAFSQPRGDFLVRVVAALVGFLLWMISTVVTVDVNSFRKHLLAVRSEKNGPVHLILVPTHRSFLDFILLSYVFFSLPELQVDLPFIIAADEFEQLPIIGWLARRLRAFYIQRGKGRIDSTLSKKLESLKDRHIGATFEVFIEGRRSRDRRFVNPKTGLLKSMMMSGGSHVILPITINYECIPEQNILSEEAAGTNRRMLSVTGMICWLKEAMRGRINIGKIHIAASDPIPLACESDPDFQRLVDDVQLKQQKNIFVSEYHMRAASKLFDVEDATMKNAM</sequence>
<protein>
    <submittedName>
        <fullName evidence="4">NAD_binding_4-domain-containing protein</fullName>
    </submittedName>
</protein>
<feature type="region of interest" description="Disordered" evidence="1">
    <location>
        <begin position="139"/>
        <end position="180"/>
    </location>
</feature>
<keyword evidence="2" id="KW-0812">Transmembrane</keyword>
<dbReference type="Proteomes" id="UP000095751">
    <property type="component" value="Unassembled WGS sequence"/>
</dbReference>
<dbReference type="GO" id="GO:0030170">
    <property type="term" value="F:pyridoxal phosphate binding"/>
    <property type="evidence" value="ECO:0007669"/>
    <property type="project" value="TreeGrafter"/>
</dbReference>
<feature type="compositionally biased region" description="Low complexity" evidence="1">
    <location>
        <begin position="169"/>
        <end position="180"/>
    </location>
</feature>
<feature type="non-terminal residue" evidence="4">
    <location>
        <position position="1615"/>
    </location>
</feature>
<dbReference type="GO" id="GO:0016746">
    <property type="term" value="F:acyltransferase activity"/>
    <property type="evidence" value="ECO:0007669"/>
    <property type="project" value="InterPro"/>
</dbReference>
<dbReference type="InterPro" id="IPR014352">
    <property type="entry name" value="FERM/acyl-CoA-bd_prot_sf"/>
</dbReference>
<dbReference type="InterPro" id="IPR013120">
    <property type="entry name" value="FAR_NAD-bd"/>
</dbReference>
<feature type="transmembrane region" description="Helical" evidence="2">
    <location>
        <begin position="694"/>
        <end position="718"/>
    </location>
</feature>
<evidence type="ECO:0000259" key="3">
    <source>
        <dbReference type="PROSITE" id="PS51228"/>
    </source>
</evidence>
<dbReference type="Gene3D" id="3.90.1150.10">
    <property type="entry name" value="Aspartate Aminotransferase, domain 1"/>
    <property type="match status" value="1"/>
</dbReference>
<feature type="region of interest" description="Disordered" evidence="1">
    <location>
        <begin position="314"/>
        <end position="343"/>
    </location>
</feature>
<evidence type="ECO:0000313" key="5">
    <source>
        <dbReference type="Proteomes" id="UP000095751"/>
    </source>
</evidence>
<dbReference type="Pfam" id="PF07993">
    <property type="entry name" value="NAD_binding_4"/>
    <property type="match status" value="1"/>
</dbReference>
<evidence type="ECO:0000256" key="2">
    <source>
        <dbReference type="SAM" id="Phobius"/>
    </source>
</evidence>
<dbReference type="Gene3D" id="3.40.50.720">
    <property type="entry name" value="NAD(P)-binding Rossmann-like Domain"/>
    <property type="match status" value="1"/>
</dbReference>
<dbReference type="InterPro" id="IPR015421">
    <property type="entry name" value="PyrdxlP-dep_Trfase_major"/>
</dbReference>
<evidence type="ECO:0000313" key="4">
    <source>
        <dbReference type="EMBL" id="OEU10519.1"/>
    </source>
</evidence>
<dbReference type="GO" id="GO:0000271">
    <property type="term" value="P:polysaccharide biosynthetic process"/>
    <property type="evidence" value="ECO:0007669"/>
    <property type="project" value="TreeGrafter"/>
</dbReference>
<dbReference type="InterPro" id="IPR036291">
    <property type="entry name" value="NAD(P)-bd_dom_sf"/>
</dbReference>
<dbReference type="SUPFAM" id="SSF69593">
    <property type="entry name" value="Glycerol-3-phosphate (1)-acyltransferase"/>
    <property type="match status" value="1"/>
</dbReference>
<dbReference type="SMART" id="SM00563">
    <property type="entry name" value="PlsC"/>
    <property type="match status" value="1"/>
</dbReference>
<dbReference type="InterPro" id="IPR000653">
    <property type="entry name" value="DegT/StrS_aminotransferase"/>
</dbReference>